<accession>A0ABU8I959</accession>
<protein>
    <submittedName>
        <fullName evidence="3">SRPBCC domain-containing protein</fullName>
    </submittedName>
</protein>
<evidence type="ECO:0000313" key="3">
    <source>
        <dbReference type="EMBL" id="MEI5986264.1"/>
    </source>
</evidence>
<evidence type="ECO:0000313" key="4">
    <source>
        <dbReference type="Proteomes" id="UP001363035"/>
    </source>
</evidence>
<dbReference type="InterPro" id="IPR023393">
    <property type="entry name" value="START-like_dom_sf"/>
</dbReference>
<dbReference type="SUPFAM" id="SSF55961">
    <property type="entry name" value="Bet v1-like"/>
    <property type="match status" value="1"/>
</dbReference>
<reference evidence="3 4" key="1">
    <citation type="submission" date="2024-01" db="EMBL/GenBank/DDBJ databases">
        <title>Sphingobacterium tenebrionis sp. nov., a novel endophyte isolated from tenebrio molitor intestines.</title>
        <authorList>
            <person name="Zhang C."/>
        </authorList>
    </citation>
    <scope>NUCLEOTIDE SEQUENCE [LARGE SCALE GENOMIC DNA]</scope>
    <source>
        <strain evidence="3 4">PU5-4</strain>
    </source>
</reference>
<organism evidence="3 4">
    <name type="scientific">Sphingobacterium tenebrionis</name>
    <dbReference type="NCBI Taxonomy" id="3111775"/>
    <lineage>
        <taxon>Bacteria</taxon>
        <taxon>Pseudomonadati</taxon>
        <taxon>Bacteroidota</taxon>
        <taxon>Sphingobacteriia</taxon>
        <taxon>Sphingobacteriales</taxon>
        <taxon>Sphingobacteriaceae</taxon>
        <taxon>Sphingobacterium</taxon>
    </lineage>
</organism>
<name>A0ABU8I959_9SPHI</name>
<keyword evidence="4" id="KW-1185">Reference proteome</keyword>
<dbReference type="Pfam" id="PF08327">
    <property type="entry name" value="AHSA1"/>
    <property type="match status" value="1"/>
</dbReference>
<dbReference type="Proteomes" id="UP001363035">
    <property type="component" value="Unassembled WGS sequence"/>
</dbReference>
<comment type="similarity">
    <text evidence="1">Belongs to the AHA1 family.</text>
</comment>
<dbReference type="RefSeq" id="WP_099365691.1">
    <property type="nucleotide sequence ID" value="NZ_JAYLLN010000050.1"/>
</dbReference>
<sequence>MKDKLTARAALQIQRPVEDVFDAIIKADKMSKYFIKSSTGNLDSDVTVEWKFPEFDDVFPVTGKLIKSNEYISFDWSGGAEGMLVEIFLEELSDDSTVVRVKESFMEKDDDGIKQAIGQTEGWANFLACMKASLEYGINLRNGAFDFMKTKEQ</sequence>
<feature type="domain" description="Activator of Hsp90 ATPase homologue 1/2-like C-terminal" evidence="2">
    <location>
        <begin position="16"/>
        <end position="134"/>
    </location>
</feature>
<dbReference type="InterPro" id="IPR013538">
    <property type="entry name" value="ASHA1/2-like_C"/>
</dbReference>
<evidence type="ECO:0000256" key="1">
    <source>
        <dbReference type="ARBA" id="ARBA00006817"/>
    </source>
</evidence>
<proteinExistence type="inferred from homology"/>
<comment type="caution">
    <text evidence="3">The sequence shown here is derived from an EMBL/GenBank/DDBJ whole genome shotgun (WGS) entry which is preliminary data.</text>
</comment>
<dbReference type="Gene3D" id="3.30.530.20">
    <property type="match status" value="1"/>
</dbReference>
<evidence type="ECO:0000259" key="2">
    <source>
        <dbReference type="Pfam" id="PF08327"/>
    </source>
</evidence>
<gene>
    <name evidence="3" type="ORF">VJ786_15270</name>
</gene>
<dbReference type="EMBL" id="JAYLLN010000050">
    <property type="protein sequence ID" value="MEI5986264.1"/>
    <property type="molecule type" value="Genomic_DNA"/>
</dbReference>